<gene>
    <name evidence="1" type="ORF">ACJDUG_00135</name>
</gene>
<dbReference type="RefSeq" id="WP_406767849.1">
    <property type="nucleotide sequence ID" value="NZ_JBJHZZ010000001.1"/>
</dbReference>
<accession>A0ABW8SXX6</accession>
<proteinExistence type="predicted"/>
<name>A0ABW8SXX6_9CLOT</name>
<evidence type="ECO:0000313" key="2">
    <source>
        <dbReference type="Proteomes" id="UP001623591"/>
    </source>
</evidence>
<sequence>MFRRNIVIVNINRKKKYYNFDNESFKESLLKFMGQTITIFTTSGGISGHGFTGVLLMVSLDQIKLLTKIQSAPQITFKESFSHEEGDETSLGSVTNIPINKITAFIHNIV</sequence>
<organism evidence="1 2">
    <name type="scientific">Candidatus Clostridium stratigraminis</name>
    <dbReference type="NCBI Taxonomy" id="3381661"/>
    <lineage>
        <taxon>Bacteria</taxon>
        <taxon>Bacillati</taxon>
        <taxon>Bacillota</taxon>
        <taxon>Clostridia</taxon>
        <taxon>Eubacteriales</taxon>
        <taxon>Clostridiaceae</taxon>
        <taxon>Clostridium</taxon>
    </lineage>
</organism>
<keyword evidence="2" id="KW-1185">Reference proteome</keyword>
<evidence type="ECO:0000313" key="1">
    <source>
        <dbReference type="EMBL" id="MFL0245381.1"/>
    </source>
</evidence>
<dbReference type="Proteomes" id="UP001623591">
    <property type="component" value="Unassembled WGS sequence"/>
</dbReference>
<comment type="caution">
    <text evidence="1">The sequence shown here is derived from an EMBL/GenBank/DDBJ whole genome shotgun (WGS) entry which is preliminary data.</text>
</comment>
<dbReference type="EMBL" id="JBJHZZ010000001">
    <property type="protein sequence ID" value="MFL0245381.1"/>
    <property type="molecule type" value="Genomic_DNA"/>
</dbReference>
<protein>
    <submittedName>
        <fullName evidence="1">Uncharacterized protein</fullName>
    </submittedName>
</protein>
<reference evidence="1 2" key="1">
    <citation type="submission" date="2024-11" db="EMBL/GenBank/DDBJ databases">
        <authorList>
            <person name="Heng Y.C."/>
            <person name="Lim A.C.H."/>
            <person name="Lee J.K.Y."/>
            <person name="Kittelmann S."/>
        </authorList>
    </citation>
    <scope>NUCLEOTIDE SEQUENCE [LARGE SCALE GENOMIC DNA]</scope>
    <source>
        <strain evidence="1 2">WILCCON 0185</strain>
    </source>
</reference>